<dbReference type="AlphaFoldDB" id="A0A914H8T6"/>
<dbReference type="Proteomes" id="UP000887572">
    <property type="component" value="Unplaced"/>
</dbReference>
<reference evidence="3" key="1">
    <citation type="submission" date="2022-11" db="UniProtKB">
        <authorList>
            <consortium name="WormBaseParasite"/>
        </authorList>
    </citation>
    <scope>IDENTIFICATION</scope>
</reference>
<keyword evidence="2" id="KW-1185">Reference proteome</keyword>
<protein>
    <submittedName>
        <fullName evidence="3">Transposase</fullName>
    </submittedName>
</protein>
<evidence type="ECO:0000313" key="3">
    <source>
        <dbReference type="WBParaSite" id="Gr19_v10_g15267.t1"/>
    </source>
</evidence>
<accession>A0A914H8T6</accession>
<sequence>MCQLGERKELAKDLCISDETFCRWKKEFGLPVNSQFKHSDSEKSELIRKYYNIKRRNSRNSDRDIANILNIGYSTLRKWRKRFGLILNQNSVDEHSLPENGSSFADKDTSEHSVPSSDDNLWAWNLAKKKRTERIEMEHSVKK</sequence>
<feature type="region of interest" description="Disordered" evidence="1">
    <location>
        <begin position="93"/>
        <end position="118"/>
    </location>
</feature>
<evidence type="ECO:0000256" key="1">
    <source>
        <dbReference type="SAM" id="MobiDB-lite"/>
    </source>
</evidence>
<dbReference type="WBParaSite" id="Gr19_v10_g15267.t1">
    <property type="protein sequence ID" value="Gr19_v10_g15267.t1"/>
    <property type="gene ID" value="Gr19_v10_g15267"/>
</dbReference>
<proteinExistence type="predicted"/>
<organism evidence="2 3">
    <name type="scientific">Globodera rostochiensis</name>
    <name type="common">Golden nematode worm</name>
    <name type="synonym">Heterodera rostochiensis</name>
    <dbReference type="NCBI Taxonomy" id="31243"/>
    <lineage>
        <taxon>Eukaryota</taxon>
        <taxon>Metazoa</taxon>
        <taxon>Ecdysozoa</taxon>
        <taxon>Nematoda</taxon>
        <taxon>Chromadorea</taxon>
        <taxon>Rhabditida</taxon>
        <taxon>Tylenchina</taxon>
        <taxon>Tylenchomorpha</taxon>
        <taxon>Tylenchoidea</taxon>
        <taxon>Heteroderidae</taxon>
        <taxon>Heteroderinae</taxon>
        <taxon>Globodera</taxon>
    </lineage>
</organism>
<name>A0A914H8T6_GLORO</name>
<evidence type="ECO:0000313" key="2">
    <source>
        <dbReference type="Proteomes" id="UP000887572"/>
    </source>
</evidence>